<evidence type="ECO:0000313" key="14">
    <source>
        <dbReference type="EMBL" id="SHL78366.1"/>
    </source>
</evidence>
<keyword evidence="4 11" id="KW-0812">Transmembrane</keyword>
<proteinExistence type="inferred from homology"/>
<evidence type="ECO:0000256" key="6">
    <source>
        <dbReference type="ARBA" id="ARBA00023136"/>
    </source>
</evidence>
<dbReference type="InterPro" id="IPR003660">
    <property type="entry name" value="HAMP_dom"/>
</dbReference>
<evidence type="ECO:0000256" key="7">
    <source>
        <dbReference type="ARBA" id="ARBA00023224"/>
    </source>
</evidence>
<dbReference type="SUPFAM" id="SSF103190">
    <property type="entry name" value="Sensory domain-like"/>
    <property type="match status" value="1"/>
</dbReference>
<name>A0A1M7DFQ2_9FIRM</name>
<dbReference type="InterPro" id="IPR004089">
    <property type="entry name" value="MCPsignal_dom"/>
</dbReference>
<evidence type="ECO:0000256" key="10">
    <source>
        <dbReference type="SAM" id="MobiDB-lite"/>
    </source>
</evidence>
<evidence type="ECO:0000256" key="5">
    <source>
        <dbReference type="ARBA" id="ARBA00022989"/>
    </source>
</evidence>
<evidence type="ECO:0000256" key="9">
    <source>
        <dbReference type="PROSITE-ProRule" id="PRU00284"/>
    </source>
</evidence>
<dbReference type="PANTHER" id="PTHR32089">
    <property type="entry name" value="METHYL-ACCEPTING CHEMOTAXIS PROTEIN MCPB"/>
    <property type="match status" value="1"/>
</dbReference>
<protein>
    <submittedName>
        <fullName evidence="14">Methyl-accepting chemotaxis protein</fullName>
    </submittedName>
</protein>
<dbReference type="PANTHER" id="PTHR32089:SF112">
    <property type="entry name" value="LYSOZYME-LIKE PROTEIN-RELATED"/>
    <property type="match status" value="1"/>
</dbReference>
<dbReference type="STRING" id="1121322.SAMN02745136_05687"/>
<comment type="similarity">
    <text evidence="8">Belongs to the methyl-accepting chemotaxis (MCP) protein family.</text>
</comment>
<evidence type="ECO:0000256" key="3">
    <source>
        <dbReference type="ARBA" id="ARBA00022500"/>
    </source>
</evidence>
<dbReference type="OrthoDB" id="5449717at2"/>
<dbReference type="Pfam" id="PF02743">
    <property type="entry name" value="dCache_1"/>
    <property type="match status" value="1"/>
</dbReference>
<keyword evidence="3" id="KW-0145">Chemotaxis</keyword>
<feature type="compositionally biased region" description="Low complexity" evidence="10">
    <location>
        <begin position="215"/>
        <end position="235"/>
    </location>
</feature>
<dbReference type="GO" id="GO:0005886">
    <property type="term" value="C:plasma membrane"/>
    <property type="evidence" value="ECO:0007669"/>
    <property type="project" value="UniProtKB-SubCell"/>
</dbReference>
<dbReference type="GO" id="GO:0006935">
    <property type="term" value="P:chemotaxis"/>
    <property type="evidence" value="ECO:0007669"/>
    <property type="project" value="UniProtKB-KW"/>
</dbReference>
<dbReference type="GO" id="GO:0007165">
    <property type="term" value="P:signal transduction"/>
    <property type="evidence" value="ECO:0007669"/>
    <property type="project" value="UniProtKB-KW"/>
</dbReference>
<feature type="domain" description="HAMP" evidence="13">
    <location>
        <begin position="380"/>
        <end position="436"/>
    </location>
</feature>
<comment type="subcellular location">
    <subcellularLocation>
        <location evidence="1">Cell membrane</location>
        <topology evidence="1">Multi-pass membrane protein</topology>
    </subcellularLocation>
</comment>
<evidence type="ECO:0000256" key="4">
    <source>
        <dbReference type="ARBA" id="ARBA00022692"/>
    </source>
</evidence>
<dbReference type="AlphaFoldDB" id="A0A1M7DFQ2"/>
<dbReference type="PROSITE" id="PS50885">
    <property type="entry name" value="HAMP"/>
    <property type="match status" value="1"/>
</dbReference>
<evidence type="ECO:0000256" key="1">
    <source>
        <dbReference type="ARBA" id="ARBA00004651"/>
    </source>
</evidence>
<evidence type="ECO:0000256" key="11">
    <source>
        <dbReference type="SAM" id="Phobius"/>
    </source>
</evidence>
<keyword evidence="6 11" id="KW-0472">Membrane</keyword>
<feature type="region of interest" description="Disordered" evidence="10">
    <location>
        <begin position="188"/>
        <end position="235"/>
    </location>
</feature>
<dbReference type="PROSITE" id="PS50111">
    <property type="entry name" value="CHEMOTAXIS_TRANSDUC_2"/>
    <property type="match status" value="1"/>
</dbReference>
<evidence type="ECO:0000313" key="15">
    <source>
        <dbReference type="Proteomes" id="UP000184386"/>
    </source>
</evidence>
<organism evidence="14 15">
    <name type="scientific">Anaerocolumna jejuensis DSM 15929</name>
    <dbReference type="NCBI Taxonomy" id="1121322"/>
    <lineage>
        <taxon>Bacteria</taxon>
        <taxon>Bacillati</taxon>
        <taxon>Bacillota</taxon>
        <taxon>Clostridia</taxon>
        <taxon>Lachnospirales</taxon>
        <taxon>Lachnospiraceae</taxon>
        <taxon>Anaerocolumna</taxon>
    </lineage>
</organism>
<dbReference type="EMBL" id="FRAC01000054">
    <property type="protein sequence ID" value="SHL78366.1"/>
    <property type="molecule type" value="Genomic_DNA"/>
</dbReference>
<dbReference type="InterPro" id="IPR029151">
    <property type="entry name" value="Sensor-like_sf"/>
</dbReference>
<dbReference type="Pfam" id="PF00672">
    <property type="entry name" value="HAMP"/>
    <property type="match status" value="1"/>
</dbReference>
<gene>
    <name evidence="14" type="ORF">SAMN02745136_05687</name>
</gene>
<evidence type="ECO:0000259" key="13">
    <source>
        <dbReference type="PROSITE" id="PS50885"/>
    </source>
</evidence>
<dbReference type="Pfam" id="PF00015">
    <property type="entry name" value="MCPsignal"/>
    <property type="match status" value="1"/>
</dbReference>
<feature type="transmembrane region" description="Helical" evidence="11">
    <location>
        <begin position="21"/>
        <end position="40"/>
    </location>
</feature>
<evidence type="ECO:0000259" key="12">
    <source>
        <dbReference type="PROSITE" id="PS50111"/>
    </source>
</evidence>
<dbReference type="SMART" id="SM00304">
    <property type="entry name" value="HAMP"/>
    <property type="match status" value="1"/>
</dbReference>
<dbReference type="Gene3D" id="3.30.450.20">
    <property type="entry name" value="PAS domain"/>
    <property type="match status" value="2"/>
</dbReference>
<feature type="domain" description="Methyl-accepting transducer" evidence="12">
    <location>
        <begin position="441"/>
        <end position="706"/>
    </location>
</feature>
<dbReference type="Proteomes" id="UP000184386">
    <property type="component" value="Unassembled WGS sequence"/>
</dbReference>
<dbReference type="RefSeq" id="WP_073280557.1">
    <property type="nucleotide sequence ID" value="NZ_FRAC01000054.1"/>
</dbReference>
<keyword evidence="15" id="KW-1185">Reference proteome</keyword>
<dbReference type="SUPFAM" id="SSF58104">
    <property type="entry name" value="Methyl-accepting chemotaxis protein (MCP) signaling domain"/>
    <property type="match status" value="1"/>
</dbReference>
<accession>A0A1M7DFQ2</accession>
<feature type="transmembrane region" description="Helical" evidence="11">
    <location>
        <begin position="358"/>
        <end position="379"/>
    </location>
</feature>
<dbReference type="InterPro" id="IPR033479">
    <property type="entry name" value="dCache_1"/>
</dbReference>
<keyword evidence="7 9" id="KW-0807">Transducer</keyword>
<evidence type="ECO:0000256" key="2">
    <source>
        <dbReference type="ARBA" id="ARBA00022475"/>
    </source>
</evidence>
<evidence type="ECO:0000256" key="8">
    <source>
        <dbReference type="ARBA" id="ARBA00029447"/>
    </source>
</evidence>
<sequence>MNLRSTLDKRKRHSLSIKFKISLLCATFIIVASVVNFTVINRVSKSTITSNTQATMKNLADSYSKNVNDAVSNISNSAQFLMQSQEIKALLQSTDASAKTDTSSIDNYISMFLNMDENREDISLVSTDGTILYSSKDSLKGQNISDQSYFKTALKNSTSAQSDVFISDTSSNPCITFAIPFRNIEMGQGMDGGLGPMQDSMGTAPADTTKGTDTADSNTGSNAAGSSSDNSSAAANPSDAEIIGVITVTIKVSEFSTLLSDISLSGMDSAYAYLLDTSGNAIYYPKSEVIGTNLNIDSINKLTEEMKAGSTPKATTLTYTYDGKTTFASYSTLKSNNWILVLAVDKSEIMAPLNKATYNSMAITLILTILLSLLAYLFAGSITKPIRKLTDYINRTAMLDFTEASSFQSVLKNDDETGEMGRAIKTMCENLKGMIQKIGQASDNMLQTADSLNGITKSVNDYASDNSATAEELSASMEETAATTALICNNITNIENHSQSIYSKATEGIRKSGHLIDRAGQLKTTTESAAIRIKEMYEQFQSDTASAISQAETVNKINTLTNVIKEIADQTTLLALNASIEAARAGEAGRGFSVVANEIGSLAEQSAGTVKNINAITAEVNTAVRALTESLNRSLSFWETNILADYDSFLETSSEYGENAHDINQSLEAIHGGIDLLKGELKNISTSITEINNMVEDSSAGVGDVAARDTDIVTLTSDTRKMVEGNRDNATELDTIVKSFKL</sequence>
<keyword evidence="5 11" id="KW-1133">Transmembrane helix</keyword>
<dbReference type="Gene3D" id="1.10.287.950">
    <property type="entry name" value="Methyl-accepting chemotaxis protein"/>
    <property type="match status" value="1"/>
</dbReference>
<dbReference type="CDD" id="cd12912">
    <property type="entry name" value="PDC2_MCP_like"/>
    <property type="match status" value="1"/>
</dbReference>
<dbReference type="CDD" id="cd06225">
    <property type="entry name" value="HAMP"/>
    <property type="match status" value="1"/>
</dbReference>
<keyword evidence="2" id="KW-1003">Cell membrane</keyword>
<dbReference type="SMART" id="SM00283">
    <property type="entry name" value="MA"/>
    <property type="match status" value="1"/>
</dbReference>
<dbReference type="CDD" id="cd12914">
    <property type="entry name" value="PDC1_DGC_like"/>
    <property type="match status" value="1"/>
</dbReference>
<reference evidence="14 15" key="1">
    <citation type="submission" date="2016-11" db="EMBL/GenBank/DDBJ databases">
        <authorList>
            <person name="Jaros S."/>
            <person name="Januszkiewicz K."/>
            <person name="Wedrychowicz H."/>
        </authorList>
    </citation>
    <scope>NUCLEOTIDE SEQUENCE [LARGE SCALE GENOMIC DNA]</scope>
    <source>
        <strain evidence="14 15">DSM 15929</strain>
    </source>
</reference>